<evidence type="ECO:0000313" key="2">
    <source>
        <dbReference type="Proteomes" id="UP000289738"/>
    </source>
</evidence>
<dbReference type="EMBL" id="SDMP01000017">
    <property type="protein sequence ID" value="RYR00176.1"/>
    <property type="molecule type" value="Genomic_DNA"/>
</dbReference>
<comment type="caution">
    <text evidence="1">The sequence shown here is derived from an EMBL/GenBank/DDBJ whole genome shotgun (WGS) entry which is preliminary data.</text>
</comment>
<gene>
    <name evidence="1" type="ORF">Ahy_B07g088273</name>
</gene>
<dbReference type="AlphaFoldDB" id="A0A444YE12"/>
<proteinExistence type="predicted"/>
<evidence type="ECO:0000313" key="1">
    <source>
        <dbReference type="EMBL" id="RYR00176.1"/>
    </source>
</evidence>
<dbReference type="Proteomes" id="UP000289738">
    <property type="component" value="Chromosome B07"/>
</dbReference>
<organism evidence="1 2">
    <name type="scientific">Arachis hypogaea</name>
    <name type="common">Peanut</name>
    <dbReference type="NCBI Taxonomy" id="3818"/>
    <lineage>
        <taxon>Eukaryota</taxon>
        <taxon>Viridiplantae</taxon>
        <taxon>Streptophyta</taxon>
        <taxon>Embryophyta</taxon>
        <taxon>Tracheophyta</taxon>
        <taxon>Spermatophyta</taxon>
        <taxon>Magnoliopsida</taxon>
        <taxon>eudicotyledons</taxon>
        <taxon>Gunneridae</taxon>
        <taxon>Pentapetalae</taxon>
        <taxon>rosids</taxon>
        <taxon>fabids</taxon>
        <taxon>Fabales</taxon>
        <taxon>Fabaceae</taxon>
        <taxon>Papilionoideae</taxon>
        <taxon>50 kb inversion clade</taxon>
        <taxon>dalbergioids sensu lato</taxon>
        <taxon>Dalbergieae</taxon>
        <taxon>Pterocarpus clade</taxon>
        <taxon>Arachis</taxon>
    </lineage>
</organism>
<accession>A0A444YE12</accession>
<name>A0A444YE12_ARAHY</name>
<sequence>MRTAESERNRPVRLNRNLTVSLHHRRRKEWDTSSVRRTQELPPSSCRRVPSLRPLFALADRSFFLEVSSASVVLVCLAALPSPSVALKSFRPRLVFVLESPTPLLVCSSSVLRLVAVVWSPSCSPLSGHRRAQSLSVILYPDCSDRSVFSLGAGGGGSSSFQFEFLVLIRRFPCICVLFPSLLPPFPPAQSRRRRLIPQPLRCLNQ</sequence>
<reference evidence="1 2" key="1">
    <citation type="submission" date="2019-01" db="EMBL/GenBank/DDBJ databases">
        <title>Sequencing of cultivated peanut Arachis hypogaea provides insights into genome evolution and oil improvement.</title>
        <authorList>
            <person name="Chen X."/>
        </authorList>
    </citation>
    <scope>NUCLEOTIDE SEQUENCE [LARGE SCALE GENOMIC DNA]</scope>
    <source>
        <strain evidence="2">cv. Fuhuasheng</strain>
        <tissue evidence="1">Leaves</tissue>
    </source>
</reference>
<keyword evidence="2" id="KW-1185">Reference proteome</keyword>
<protein>
    <submittedName>
        <fullName evidence="1">Uncharacterized protein</fullName>
    </submittedName>
</protein>